<dbReference type="Pfam" id="PF01966">
    <property type="entry name" value="HD"/>
    <property type="match status" value="1"/>
</dbReference>
<accession>A0A3E3JZ48</accession>
<dbReference type="GeneID" id="97194566"/>
<dbReference type="AlphaFoldDB" id="A0A3E3JZ48"/>
<gene>
    <name evidence="2" type="ORF">DW016_14860</name>
</gene>
<dbReference type="OrthoDB" id="7069048at2"/>
<evidence type="ECO:0000313" key="3">
    <source>
        <dbReference type="Proteomes" id="UP000261080"/>
    </source>
</evidence>
<dbReference type="InterPro" id="IPR006674">
    <property type="entry name" value="HD_domain"/>
</dbReference>
<dbReference type="RefSeq" id="WP_053769918.1">
    <property type="nucleotide sequence ID" value="NZ_CP094681.1"/>
</dbReference>
<comment type="caution">
    <text evidence="2">The sequence shown here is derived from an EMBL/GenBank/DDBJ whole genome shotgun (WGS) entry which is preliminary data.</text>
</comment>
<dbReference type="CDD" id="cd00077">
    <property type="entry name" value="HDc"/>
    <property type="match status" value="1"/>
</dbReference>
<dbReference type="InterPro" id="IPR003607">
    <property type="entry name" value="HD/PDEase_dom"/>
</dbReference>
<name>A0A3E3JZ48_9FIRM</name>
<evidence type="ECO:0000259" key="1">
    <source>
        <dbReference type="SMART" id="SM00471"/>
    </source>
</evidence>
<keyword evidence="3" id="KW-1185">Reference proteome</keyword>
<dbReference type="SMART" id="SM00471">
    <property type="entry name" value="HDc"/>
    <property type="match status" value="1"/>
</dbReference>
<reference evidence="2 3" key="1">
    <citation type="submission" date="2018-08" db="EMBL/GenBank/DDBJ databases">
        <title>A genome reference for cultivated species of the human gut microbiota.</title>
        <authorList>
            <person name="Zou Y."/>
            <person name="Xue W."/>
            <person name="Luo G."/>
        </authorList>
    </citation>
    <scope>NUCLEOTIDE SEQUENCE [LARGE SCALE GENOMIC DNA]</scope>
    <source>
        <strain evidence="2 3">AF37-2AT</strain>
    </source>
</reference>
<sequence>MTYKLENLFGYRFFEKKEGPLVTIRKYTKKEVDEIGKRAGITNIQEIYDNRVIIENWLYRQFVKKGGQPQIKIPYYAAVYDELPADNQLHVRFQEPQCIRIPMSAFPKNCVSFTYGQSPRALTRKDNHPTRRKLLTWEEAEWAINKFPYDHNEGTWLEMQIWEESTIQHFYNNKNNLYVKDFNVSQRMSEATKQMVYMKYFPYIRMLPSRLFFDANSVHGVMHALRVFVLADKLAEDQKLDIQLKSILQCSALYHDIGRNNDQIDDFHGYRSYEEIRKFGIVLQKFPFKLQEIMRFVIENHPFDDQKAVENIKKYSLGDSERIEAMKVLHILKDADTLDRCRFGHINLDYLALEDSRKYVSFAYQLLTIFREKI</sequence>
<dbReference type="EMBL" id="QVLX01000013">
    <property type="protein sequence ID" value="RGE84621.1"/>
    <property type="molecule type" value="Genomic_DNA"/>
</dbReference>
<dbReference type="SUPFAM" id="SSF109604">
    <property type="entry name" value="HD-domain/PDEase-like"/>
    <property type="match status" value="1"/>
</dbReference>
<organism evidence="2 3">
    <name type="scientific">Sellimonas intestinalis</name>
    <dbReference type="NCBI Taxonomy" id="1653434"/>
    <lineage>
        <taxon>Bacteria</taxon>
        <taxon>Bacillati</taxon>
        <taxon>Bacillota</taxon>
        <taxon>Clostridia</taxon>
        <taxon>Lachnospirales</taxon>
        <taxon>Lachnospiraceae</taxon>
        <taxon>Sellimonas</taxon>
    </lineage>
</organism>
<evidence type="ECO:0000313" key="2">
    <source>
        <dbReference type="EMBL" id="RGE84621.1"/>
    </source>
</evidence>
<dbReference type="Proteomes" id="UP000261080">
    <property type="component" value="Unassembled WGS sequence"/>
</dbReference>
<feature type="domain" description="HD/PDEase" evidence="1">
    <location>
        <begin position="216"/>
        <end position="350"/>
    </location>
</feature>
<proteinExistence type="predicted"/>
<protein>
    <submittedName>
        <fullName evidence="2">HD domain-containing protein</fullName>
    </submittedName>
</protein>
<dbReference type="Gene3D" id="1.10.3210.10">
    <property type="entry name" value="Hypothetical protein af1432"/>
    <property type="match status" value="1"/>
</dbReference>